<dbReference type="EMBL" id="JAAGAX010000007">
    <property type="protein sequence ID" value="KAF2308922.1"/>
    <property type="molecule type" value="Genomic_DNA"/>
</dbReference>
<dbReference type="Proteomes" id="UP000467840">
    <property type="component" value="Chromosome 17"/>
</dbReference>
<dbReference type="AlphaFoldDB" id="A0A6A6M5I0"/>
<accession>A0A6A6M5I0</accession>
<comment type="caution">
    <text evidence="1">The sequence shown here is derived from an EMBL/GenBank/DDBJ whole genome shotgun (WGS) entry which is preliminary data.</text>
</comment>
<evidence type="ECO:0000313" key="1">
    <source>
        <dbReference type="EMBL" id="KAF2308922.1"/>
    </source>
</evidence>
<dbReference type="EMBL" id="JAAGAX010000007">
    <property type="protein sequence ID" value="KAF2308926.1"/>
    <property type="molecule type" value="Genomic_DNA"/>
</dbReference>
<keyword evidence="3" id="KW-1185">Reference proteome</keyword>
<name>A0A6A6M5I0_HEVBR</name>
<sequence>MIEAWGMDGGVVIIWMPLELDVSELVSTSEKQYRSCLESSKHIPDVEEVSGPKGTVLSRIPIELKCGVIGLLK</sequence>
<evidence type="ECO:0000313" key="2">
    <source>
        <dbReference type="EMBL" id="KAF2308926.1"/>
    </source>
</evidence>
<gene>
    <name evidence="1" type="ORF">GH714_024263</name>
    <name evidence="2" type="ORF">GH714_024426</name>
</gene>
<protein>
    <submittedName>
        <fullName evidence="1">Uncharacterized protein</fullName>
    </submittedName>
</protein>
<evidence type="ECO:0000313" key="3">
    <source>
        <dbReference type="Proteomes" id="UP000467840"/>
    </source>
</evidence>
<reference evidence="1 3" key="1">
    <citation type="journal article" date="2020" name="Mol. Plant">
        <title>The Chromosome-Based Rubber Tree Genome Provides New Insights into Spurge Genome Evolution and Rubber Biosynthesis.</title>
        <authorList>
            <person name="Liu J."/>
            <person name="Shi C."/>
            <person name="Shi C.C."/>
            <person name="Li W."/>
            <person name="Zhang Q.J."/>
            <person name="Zhang Y."/>
            <person name="Li K."/>
            <person name="Lu H.F."/>
            <person name="Shi C."/>
            <person name="Zhu S.T."/>
            <person name="Xiao Z.Y."/>
            <person name="Nan H."/>
            <person name="Yue Y."/>
            <person name="Zhu X.G."/>
            <person name="Wu Y."/>
            <person name="Hong X.N."/>
            <person name="Fan G.Y."/>
            <person name="Tong Y."/>
            <person name="Zhang D."/>
            <person name="Mao C.L."/>
            <person name="Liu Y.L."/>
            <person name="Hao S.J."/>
            <person name="Liu W.Q."/>
            <person name="Lv M.Q."/>
            <person name="Zhang H.B."/>
            <person name="Liu Y."/>
            <person name="Hu-Tang G.R."/>
            <person name="Wang J.P."/>
            <person name="Wang J.H."/>
            <person name="Sun Y.H."/>
            <person name="Ni S.B."/>
            <person name="Chen W.B."/>
            <person name="Zhang X.C."/>
            <person name="Jiao Y.N."/>
            <person name="Eichler E.E."/>
            <person name="Li G.H."/>
            <person name="Liu X."/>
            <person name="Gao L.Z."/>
        </authorList>
    </citation>
    <scope>NUCLEOTIDE SEQUENCE [LARGE SCALE GENOMIC DNA]</scope>
    <source>
        <strain evidence="3">cv. GT1</strain>
        <tissue evidence="1">Leaf</tissue>
    </source>
</reference>
<proteinExistence type="predicted"/>
<organism evidence="1 3">
    <name type="scientific">Hevea brasiliensis</name>
    <name type="common">Para rubber tree</name>
    <name type="synonym">Siphonia brasiliensis</name>
    <dbReference type="NCBI Taxonomy" id="3981"/>
    <lineage>
        <taxon>Eukaryota</taxon>
        <taxon>Viridiplantae</taxon>
        <taxon>Streptophyta</taxon>
        <taxon>Embryophyta</taxon>
        <taxon>Tracheophyta</taxon>
        <taxon>Spermatophyta</taxon>
        <taxon>Magnoliopsida</taxon>
        <taxon>eudicotyledons</taxon>
        <taxon>Gunneridae</taxon>
        <taxon>Pentapetalae</taxon>
        <taxon>rosids</taxon>
        <taxon>fabids</taxon>
        <taxon>Malpighiales</taxon>
        <taxon>Euphorbiaceae</taxon>
        <taxon>Crotonoideae</taxon>
        <taxon>Micrandreae</taxon>
        <taxon>Hevea</taxon>
    </lineage>
</organism>